<feature type="region of interest" description="Disordered" evidence="4">
    <location>
        <begin position="1"/>
        <end position="37"/>
    </location>
</feature>
<evidence type="ECO:0000313" key="6">
    <source>
        <dbReference type="EMBL" id="CAH2058426.1"/>
    </source>
</evidence>
<feature type="compositionally biased region" description="Polar residues" evidence="4">
    <location>
        <begin position="10"/>
        <end position="21"/>
    </location>
</feature>
<dbReference type="InterPro" id="IPR011598">
    <property type="entry name" value="bHLH_dom"/>
</dbReference>
<protein>
    <recommendedName>
        <fullName evidence="5">BHLH domain-containing protein</fullName>
    </recommendedName>
</protein>
<dbReference type="InterPro" id="IPR036638">
    <property type="entry name" value="HLH_DNA-bd_sf"/>
</dbReference>
<accession>A0ABN8IL07</accession>
<dbReference type="Pfam" id="PF00010">
    <property type="entry name" value="HLH"/>
    <property type="match status" value="1"/>
</dbReference>
<dbReference type="SUPFAM" id="SSF47459">
    <property type="entry name" value="HLH, helix-loop-helix DNA-binding domain"/>
    <property type="match status" value="1"/>
</dbReference>
<dbReference type="Gene3D" id="4.10.280.10">
    <property type="entry name" value="Helix-loop-helix DNA-binding domain"/>
    <property type="match status" value="1"/>
</dbReference>
<proteinExistence type="predicted"/>
<evidence type="ECO:0000256" key="3">
    <source>
        <dbReference type="ARBA" id="ARBA00023163"/>
    </source>
</evidence>
<keyword evidence="1" id="KW-0805">Transcription regulation</keyword>
<name>A0ABN8IL07_9NEOP</name>
<dbReference type="InterPro" id="IPR040238">
    <property type="entry name" value="TAL-like"/>
</dbReference>
<dbReference type="EMBL" id="OW152837">
    <property type="protein sequence ID" value="CAH2058426.1"/>
    <property type="molecule type" value="Genomic_DNA"/>
</dbReference>
<dbReference type="SMART" id="SM00353">
    <property type="entry name" value="HLH"/>
    <property type="match status" value="1"/>
</dbReference>
<evidence type="ECO:0000256" key="2">
    <source>
        <dbReference type="ARBA" id="ARBA00023125"/>
    </source>
</evidence>
<keyword evidence="7" id="KW-1185">Reference proteome</keyword>
<keyword evidence="2" id="KW-0238">DNA-binding</keyword>
<evidence type="ECO:0000313" key="7">
    <source>
        <dbReference type="Proteomes" id="UP000837857"/>
    </source>
</evidence>
<gene>
    <name evidence="6" type="ORF">IPOD504_LOCUS10585</name>
</gene>
<feature type="non-terminal residue" evidence="6">
    <location>
        <position position="1"/>
    </location>
</feature>
<dbReference type="PROSITE" id="PS50888">
    <property type="entry name" value="BHLH"/>
    <property type="match status" value="1"/>
</dbReference>
<feature type="compositionally biased region" description="Acidic residues" evidence="4">
    <location>
        <begin position="22"/>
        <end position="34"/>
    </location>
</feature>
<sequence length="268" mass="31038">MPTVTDITRRSLNPSTMASDQESTDEEPDSEMLSDDLCLQDSDDDRQTVRSVQSHPEDMSTLNSCLLRPPRKLFTNCRERWRQQNVSGAFAELRRLVPTHPPDKKLSKNEILRMAIRYIGLLCEVLEWQKSQGLLTNNESSGLAVKCDPLLSPPSRHLRLKRPFFDDEARRPKTEDRAKHGNEENEENLRRNVHRCPSFNREYYFGKDHLKILRGQYAFPSRWRQSAPFRNLAERNGNNLLMIAPAQVKDDDGKSNSRCKEKTDGKDK</sequence>
<reference evidence="6" key="1">
    <citation type="submission" date="2022-03" db="EMBL/GenBank/DDBJ databases">
        <authorList>
            <person name="Martin H S."/>
        </authorList>
    </citation>
    <scope>NUCLEOTIDE SEQUENCE</scope>
</reference>
<feature type="compositionally biased region" description="Basic and acidic residues" evidence="4">
    <location>
        <begin position="248"/>
        <end position="268"/>
    </location>
</feature>
<feature type="domain" description="BHLH" evidence="5">
    <location>
        <begin position="70"/>
        <end position="122"/>
    </location>
</feature>
<dbReference type="PANTHER" id="PTHR13864">
    <property type="entry name" value="T-CELL ACUTE LYMPHOCYTIC LEUKEMIA/STEM CELL LEUKEMIA-RELATED"/>
    <property type="match status" value="1"/>
</dbReference>
<evidence type="ECO:0000256" key="4">
    <source>
        <dbReference type="SAM" id="MobiDB-lite"/>
    </source>
</evidence>
<dbReference type="CDD" id="cd19708">
    <property type="entry name" value="bHLH_TS_dHLH3B_like"/>
    <property type="match status" value="1"/>
</dbReference>
<evidence type="ECO:0000259" key="5">
    <source>
        <dbReference type="PROSITE" id="PS50888"/>
    </source>
</evidence>
<keyword evidence="3" id="KW-0804">Transcription</keyword>
<feature type="region of interest" description="Disordered" evidence="4">
    <location>
        <begin position="164"/>
        <end position="189"/>
    </location>
</feature>
<dbReference type="PANTHER" id="PTHR13864:SF15">
    <property type="entry name" value="T-CELL ACUTE LYMPHOCYTIC LEUKEMIA PROTEIN 1 HOMOLOG-RELATED"/>
    <property type="match status" value="1"/>
</dbReference>
<evidence type="ECO:0000256" key="1">
    <source>
        <dbReference type="ARBA" id="ARBA00023015"/>
    </source>
</evidence>
<dbReference type="Proteomes" id="UP000837857">
    <property type="component" value="Chromosome 25"/>
</dbReference>
<organism evidence="6 7">
    <name type="scientific">Iphiclides podalirius</name>
    <name type="common">scarce swallowtail</name>
    <dbReference type="NCBI Taxonomy" id="110791"/>
    <lineage>
        <taxon>Eukaryota</taxon>
        <taxon>Metazoa</taxon>
        <taxon>Ecdysozoa</taxon>
        <taxon>Arthropoda</taxon>
        <taxon>Hexapoda</taxon>
        <taxon>Insecta</taxon>
        <taxon>Pterygota</taxon>
        <taxon>Neoptera</taxon>
        <taxon>Endopterygota</taxon>
        <taxon>Lepidoptera</taxon>
        <taxon>Glossata</taxon>
        <taxon>Ditrysia</taxon>
        <taxon>Papilionoidea</taxon>
        <taxon>Papilionidae</taxon>
        <taxon>Papilioninae</taxon>
        <taxon>Iphiclides</taxon>
    </lineage>
</organism>
<feature type="region of interest" description="Disordered" evidence="4">
    <location>
        <begin position="246"/>
        <end position="268"/>
    </location>
</feature>